<dbReference type="EMBL" id="QICN01000003">
    <property type="protein sequence ID" value="PXV69508.1"/>
    <property type="molecule type" value="Genomic_DNA"/>
</dbReference>
<sequence>MNIVHNMVESARHGARALHGTLRLLIGTLILAGLCVLCADAQAPGRWFGALIAHF</sequence>
<keyword evidence="3" id="KW-1185">Reference proteome</keyword>
<keyword evidence="1" id="KW-0472">Membrane</keyword>
<reference evidence="2 3" key="1">
    <citation type="submission" date="2018-04" db="EMBL/GenBank/DDBJ databases">
        <title>Genomic Encyclopedia of Type Strains, Phase IV (KMG-IV): sequencing the most valuable type-strain genomes for metagenomic binning, comparative biology and taxonomic classification.</title>
        <authorList>
            <person name="Goeker M."/>
        </authorList>
    </citation>
    <scope>NUCLEOTIDE SEQUENCE [LARGE SCALE GENOMIC DNA]</scope>
    <source>
        <strain evidence="2 3">DSM 104150</strain>
    </source>
</reference>
<dbReference type="AlphaFoldDB" id="A0A318EG36"/>
<dbReference type="Proteomes" id="UP000248330">
    <property type="component" value="Unassembled WGS sequence"/>
</dbReference>
<name>A0A318EG36_9GAMM</name>
<gene>
    <name evidence="2" type="ORF">C8D93_10381</name>
</gene>
<dbReference type="RefSeq" id="WP_170123937.1">
    <property type="nucleotide sequence ID" value="NZ_CAKZQT010000021.1"/>
</dbReference>
<keyword evidence="1" id="KW-0812">Transmembrane</keyword>
<comment type="caution">
    <text evidence="2">The sequence shown here is derived from an EMBL/GenBank/DDBJ whole genome shotgun (WGS) entry which is preliminary data.</text>
</comment>
<organism evidence="2 3">
    <name type="scientific">Sinimarinibacterium flocculans</name>
    <dbReference type="NCBI Taxonomy" id="985250"/>
    <lineage>
        <taxon>Bacteria</taxon>
        <taxon>Pseudomonadati</taxon>
        <taxon>Pseudomonadota</taxon>
        <taxon>Gammaproteobacteria</taxon>
        <taxon>Nevskiales</taxon>
        <taxon>Nevskiaceae</taxon>
        <taxon>Sinimarinibacterium</taxon>
    </lineage>
</organism>
<proteinExistence type="predicted"/>
<feature type="transmembrane region" description="Helical" evidence="1">
    <location>
        <begin position="20"/>
        <end position="39"/>
    </location>
</feature>
<protein>
    <submittedName>
        <fullName evidence="2">Uncharacterized protein</fullName>
    </submittedName>
</protein>
<accession>A0A318EG36</accession>
<keyword evidence="1" id="KW-1133">Transmembrane helix</keyword>
<evidence type="ECO:0000313" key="3">
    <source>
        <dbReference type="Proteomes" id="UP000248330"/>
    </source>
</evidence>
<evidence type="ECO:0000256" key="1">
    <source>
        <dbReference type="SAM" id="Phobius"/>
    </source>
</evidence>
<evidence type="ECO:0000313" key="2">
    <source>
        <dbReference type="EMBL" id="PXV69508.1"/>
    </source>
</evidence>